<dbReference type="Pfam" id="PF10067">
    <property type="entry name" value="DUF2306"/>
    <property type="match status" value="1"/>
</dbReference>
<gene>
    <name evidence="2" type="ORF">ACFFH7_15835</name>
</gene>
<dbReference type="Proteomes" id="UP001589810">
    <property type="component" value="Unassembled WGS sequence"/>
</dbReference>
<dbReference type="EMBL" id="JBHLUD010000004">
    <property type="protein sequence ID" value="MFC0542970.1"/>
    <property type="molecule type" value="Genomic_DNA"/>
</dbReference>
<comment type="caution">
    <text evidence="2">The sequence shown here is derived from an EMBL/GenBank/DDBJ whole genome shotgun (WGS) entry which is preliminary data.</text>
</comment>
<evidence type="ECO:0000256" key="1">
    <source>
        <dbReference type="SAM" id="Phobius"/>
    </source>
</evidence>
<feature type="transmembrane region" description="Helical" evidence="1">
    <location>
        <begin position="59"/>
        <end position="79"/>
    </location>
</feature>
<protein>
    <submittedName>
        <fullName evidence="2">DUF2306 domain-containing protein</fullName>
    </submittedName>
</protein>
<reference evidence="2 3" key="1">
    <citation type="submission" date="2024-09" db="EMBL/GenBank/DDBJ databases">
        <authorList>
            <person name="Sun Q."/>
            <person name="Mori K."/>
        </authorList>
    </citation>
    <scope>NUCLEOTIDE SEQUENCE [LARGE SCALE GENOMIC DNA]</scope>
    <source>
        <strain evidence="2 3">TBRC 1432</strain>
    </source>
</reference>
<feature type="transmembrane region" description="Helical" evidence="1">
    <location>
        <begin position="203"/>
        <end position="223"/>
    </location>
</feature>
<accession>A0ABV6MSW9</accession>
<name>A0ABV6MSW9_9PSEU</name>
<organism evidence="2 3">
    <name type="scientific">Kutzneria chonburiensis</name>
    <dbReference type="NCBI Taxonomy" id="1483604"/>
    <lineage>
        <taxon>Bacteria</taxon>
        <taxon>Bacillati</taxon>
        <taxon>Actinomycetota</taxon>
        <taxon>Actinomycetes</taxon>
        <taxon>Pseudonocardiales</taxon>
        <taxon>Pseudonocardiaceae</taxon>
        <taxon>Kutzneria</taxon>
    </lineage>
</organism>
<feature type="transmembrane region" description="Helical" evidence="1">
    <location>
        <begin position="127"/>
        <end position="147"/>
    </location>
</feature>
<evidence type="ECO:0000313" key="2">
    <source>
        <dbReference type="EMBL" id="MFC0542970.1"/>
    </source>
</evidence>
<feature type="transmembrane region" description="Helical" evidence="1">
    <location>
        <begin position="159"/>
        <end position="183"/>
    </location>
</feature>
<keyword evidence="1" id="KW-0472">Membrane</keyword>
<evidence type="ECO:0000313" key="3">
    <source>
        <dbReference type="Proteomes" id="UP001589810"/>
    </source>
</evidence>
<proteinExistence type="predicted"/>
<keyword evidence="3" id="KW-1185">Reference proteome</keyword>
<keyword evidence="1" id="KW-1133">Transmembrane helix</keyword>
<keyword evidence="1" id="KW-0812">Transmembrane</keyword>
<dbReference type="InterPro" id="IPR018750">
    <property type="entry name" value="DUF2306_membrane"/>
</dbReference>
<dbReference type="RefSeq" id="WP_273941374.1">
    <property type="nucleotide sequence ID" value="NZ_CP097263.1"/>
</dbReference>
<feature type="transmembrane region" description="Helical" evidence="1">
    <location>
        <begin position="100"/>
        <end position="121"/>
    </location>
</feature>
<feature type="transmembrane region" description="Helical" evidence="1">
    <location>
        <begin position="21"/>
        <end position="39"/>
    </location>
</feature>
<sequence>MSVITRPEPTATTARPRRWRRWPLVSLAVVSAALLVYMLTPYIPPDISTSRAKFDNPVFFWLLVGHIFTATVATVSGLAQFVPWLRNNHPRVHRWVGRAYFFAGVFPSMVLAVPVALAAPFGVSNQAGLLIVDLAWSGTAIAGYRAARQRRFADHRRWMIRNYALTFSSLFSRIVQVPLALIIVSQATGPAYKGDSLAITHDIASSSIWVGVLMVVVAAEFYIQRRYGVPRHQRAALQRQP</sequence>